<feature type="transmembrane region" description="Helical" evidence="1">
    <location>
        <begin position="211"/>
        <end position="233"/>
    </location>
</feature>
<gene>
    <name evidence="2" type="ORF">GCM10008106_05360</name>
</gene>
<sequence>MPLTTPQEKDIRFFKGLPLFFVITGGLFLLYSVWFWDRGIFQILPGVFAESINVPLDYIQLGLEIFPIQVENFILFQSYESLPPLSFPKLSLLWGTIIWILLVLISSLLSTFKRTPFIISMGVWMAVLSISGINSLNIGGIYSNYALIWMLVGWIVPLVYINFYQNHWTLIQRFSLTFAIATLTLLGLIYFSEMPAAALLIAENLTLPAVALSAIFLLHIGHAIFSGTTILLLKLNKGVQLKITYHLLVLFFLYFFLVFFTLLDLLGDIQLPFPVVPPLLLFFIAGVVGLFVYREKISQTEQPFPLPFIGESLYLTFFAICLWTWGKAIFTENQPYIDFFDHIFLYGQVALSLLFFVYVLANFTGILNSGKEVGKIIFKPQHFAYFHMRIGSLMALGILAALGDTIIINHIISGSTNQAADYYYQADLPKQATILYESAWMQYRKNDKAKNAAVHLHLLDGNKKEALNQLEQSMDFNPNVPNLLLISKLLHEQDKVFEAVFYLEKGLKLFPDNAFLQNNLALFLSKLNRPTDALQYLQTLQEINPVAHANFIGLQVKHQRENEETLLETDDPISKINQLAAANRQGNLWRGSLSINEVSQNFTVQTAAIRNLWTNQPNQLLSQDITLIDSLIKATEITFQERNLRDSRIIRLYQERDIAETLKYLVGNAGIFSGSAGYYHQWSAMVLAGQLDLDKAATDILVAEERNVSDFKPHHLAILYFGNRPIDAIRIHQKFNIPFPSWMSWGDDGKLEENPQLQYFEALKGFHAKLEKELMQDLLKIEQSLLQASFATHILVHKAHVLNTSNIGLIEEVLSKEPALPISKQDVQEWIAFVKNKGSNLPEGNFFAQFLKPELGLDRNPYWTPLILKSVADASDDMEGYNILQDAKQFNKDPLLWIAYINQAKKIGFQQYANDALQDMEAWIAKAEIEGLLADFIE</sequence>
<dbReference type="RefSeq" id="WP_189578899.1">
    <property type="nucleotide sequence ID" value="NZ_BMYF01000002.1"/>
</dbReference>
<keyword evidence="1" id="KW-0812">Transmembrane</keyword>
<feature type="transmembrane region" description="Helical" evidence="1">
    <location>
        <begin position="305"/>
        <end position="325"/>
    </location>
</feature>
<dbReference type="AlphaFoldDB" id="A0A8J3CVK3"/>
<dbReference type="SUPFAM" id="SSF48452">
    <property type="entry name" value="TPR-like"/>
    <property type="match status" value="1"/>
</dbReference>
<feature type="transmembrane region" description="Helical" evidence="1">
    <location>
        <begin position="345"/>
        <end position="369"/>
    </location>
</feature>
<feature type="transmembrane region" description="Helical" evidence="1">
    <location>
        <begin position="170"/>
        <end position="191"/>
    </location>
</feature>
<feature type="transmembrane region" description="Helical" evidence="1">
    <location>
        <begin position="117"/>
        <end position="136"/>
    </location>
</feature>
<dbReference type="Proteomes" id="UP000642809">
    <property type="component" value="Unassembled WGS sequence"/>
</dbReference>
<proteinExistence type="predicted"/>
<feature type="transmembrane region" description="Helical" evidence="1">
    <location>
        <begin position="142"/>
        <end position="163"/>
    </location>
</feature>
<evidence type="ECO:0008006" key="4">
    <source>
        <dbReference type="Google" id="ProtNLM"/>
    </source>
</evidence>
<dbReference type="Gene3D" id="1.25.40.10">
    <property type="entry name" value="Tetratricopeptide repeat domain"/>
    <property type="match status" value="1"/>
</dbReference>
<keyword evidence="1" id="KW-1133">Transmembrane helix</keyword>
<keyword evidence="1" id="KW-0472">Membrane</keyword>
<reference evidence="2" key="1">
    <citation type="journal article" date="2014" name="Int. J. Syst. Evol. Microbiol.">
        <title>Complete genome sequence of Corynebacterium casei LMG S-19264T (=DSM 44701T), isolated from a smear-ripened cheese.</title>
        <authorList>
            <consortium name="US DOE Joint Genome Institute (JGI-PGF)"/>
            <person name="Walter F."/>
            <person name="Albersmeier A."/>
            <person name="Kalinowski J."/>
            <person name="Ruckert C."/>
        </authorList>
    </citation>
    <scope>NUCLEOTIDE SEQUENCE</scope>
    <source>
        <strain evidence="2">KCTC 23224</strain>
    </source>
</reference>
<evidence type="ECO:0000313" key="2">
    <source>
        <dbReference type="EMBL" id="GHB27544.1"/>
    </source>
</evidence>
<feature type="transmembrane region" description="Helical" evidence="1">
    <location>
        <begin position="390"/>
        <end position="412"/>
    </location>
</feature>
<feature type="transmembrane region" description="Helical" evidence="1">
    <location>
        <begin position="17"/>
        <end position="36"/>
    </location>
</feature>
<feature type="transmembrane region" description="Helical" evidence="1">
    <location>
        <begin position="275"/>
        <end position="293"/>
    </location>
</feature>
<evidence type="ECO:0000313" key="3">
    <source>
        <dbReference type="Proteomes" id="UP000642809"/>
    </source>
</evidence>
<dbReference type="InterPro" id="IPR011990">
    <property type="entry name" value="TPR-like_helical_dom_sf"/>
</dbReference>
<comment type="caution">
    <text evidence="2">The sequence shown here is derived from an EMBL/GenBank/DDBJ whole genome shotgun (WGS) entry which is preliminary data.</text>
</comment>
<accession>A0A8J3CVK3</accession>
<feature type="transmembrane region" description="Helical" evidence="1">
    <location>
        <begin position="92"/>
        <end position="110"/>
    </location>
</feature>
<protein>
    <recommendedName>
        <fullName evidence="4">Tetratricopeptide repeat-containing protein</fullName>
    </recommendedName>
</protein>
<dbReference type="EMBL" id="BMYF01000002">
    <property type="protein sequence ID" value="GHB27544.1"/>
    <property type="molecule type" value="Genomic_DNA"/>
</dbReference>
<name>A0A8J3CVK3_9BACT</name>
<feature type="transmembrane region" description="Helical" evidence="1">
    <location>
        <begin position="245"/>
        <end position="263"/>
    </location>
</feature>
<organism evidence="2 3">
    <name type="scientific">Mongoliitalea lutea</name>
    <dbReference type="NCBI Taxonomy" id="849756"/>
    <lineage>
        <taxon>Bacteria</taxon>
        <taxon>Pseudomonadati</taxon>
        <taxon>Bacteroidota</taxon>
        <taxon>Cytophagia</taxon>
        <taxon>Cytophagales</taxon>
        <taxon>Cyclobacteriaceae</taxon>
        <taxon>Mongoliitalea</taxon>
    </lineage>
</organism>
<keyword evidence="3" id="KW-1185">Reference proteome</keyword>
<reference evidence="2" key="2">
    <citation type="submission" date="2020-09" db="EMBL/GenBank/DDBJ databases">
        <authorList>
            <person name="Sun Q."/>
            <person name="Kim S."/>
        </authorList>
    </citation>
    <scope>NUCLEOTIDE SEQUENCE</scope>
    <source>
        <strain evidence="2">KCTC 23224</strain>
    </source>
</reference>
<evidence type="ECO:0000256" key="1">
    <source>
        <dbReference type="SAM" id="Phobius"/>
    </source>
</evidence>